<comment type="catalytic activity">
    <reaction evidence="1">
        <text>ATP + protein L-histidine = ADP + protein N-phospho-L-histidine.</text>
        <dbReference type="EC" id="2.7.13.3"/>
    </reaction>
</comment>
<dbReference type="FunFam" id="3.30.565.10:FF:000006">
    <property type="entry name" value="Sensor histidine kinase WalK"/>
    <property type="match status" value="1"/>
</dbReference>
<dbReference type="PRINTS" id="PR00344">
    <property type="entry name" value="BCTRLSENSOR"/>
</dbReference>
<evidence type="ECO:0000256" key="4">
    <source>
        <dbReference type="ARBA" id="ARBA00022679"/>
    </source>
</evidence>
<evidence type="ECO:0000256" key="2">
    <source>
        <dbReference type="ARBA" id="ARBA00012438"/>
    </source>
</evidence>
<dbReference type="CDD" id="cd16922">
    <property type="entry name" value="HATPase_EvgS-ArcB-TorS-like"/>
    <property type="match status" value="1"/>
</dbReference>
<dbReference type="InterPro" id="IPR035965">
    <property type="entry name" value="PAS-like_dom_sf"/>
</dbReference>
<dbReference type="SMART" id="SM00065">
    <property type="entry name" value="GAF"/>
    <property type="match status" value="1"/>
</dbReference>
<keyword evidence="7" id="KW-0472">Membrane</keyword>
<dbReference type="SUPFAM" id="SSF55785">
    <property type="entry name" value="PYP-like sensor domain (PAS domain)"/>
    <property type="match status" value="1"/>
</dbReference>
<dbReference type="Pfam" id="PF13185">
    <property type="entry name" value="GAF_2"/>
    <property type="match status" value="1"/>
</dbReference>
<keyword evidence="3" id="KW-0597">Phosphoprotein</keyword>
<dbReference type="PANTHER" id="PTHR43711:SF1">
    <property type="entry name" value="HISTIDINE KINASE 1"/>
    <property type="match status" value="1"/>
</dbReference>
<keyword evidence="5 9" id="KW-0418">Kinase</keyword>
<evidence type="ECO:0000256" key="5">
    <source>
        <dbReference type="ARBA" id="ARBA00022777"/>
    </source>
</evidence>
<dbReference type="SUPFAM" id="SSF47384">
    <property type="entry name" value="Homodimeric domain of signal transducing histidine kinase"/>
    <property type="match status" value="1"/>
</dbReference>
<dbReference type="InterPro" id="IPR000014">
    <property type="entry name" value="PAS"/>
</dbReference>
<dbReference type="Gene3D" id="3.30.450.20">
    <property type="entry name" value="PAS domain"/>
    <property type="match status" value="1"/>
</dbReference>
<dbReference type="FunFam" id="1.10.287.130:FF:000001">
    <property type="entry name" value="Two-component sensor histidine kinase"/>
    <property type="match status" value="1"/>
</dbReference>
<dbReference type="SUPFAM" id="SSF55874">
    <property type="entry name" value="ATPase domain of HSP90 chaperone/DNA topoisomerase II/histidine kinase"/>
    <property type="match status" value="1"/>
</dbReference>
<gene>
    <name evidence="9" type="ordered locus">Rcas_1057</name>
</gene>
<organism evidence="9 10">
    <name type="scientific">Roseiflexus castenholzii (strain DSM 13941 / HLO8)</name>
    <dbReference type="NCBI Taxonomy" id="383372"/>
    <lineage>
        <taxon>Bacteria</taxon>
        <taxon>Bacillati</taxon>
        <taxon>Chloroflexota</taxon>
        <taxon>Chloroflexia</taxon>
        <taxon>Chloroflexales</taxon>
        <taxon>Roseiflexineae</taxon>
        <taxon>Roseiflexaceae</taxon>
        <taxon>Roseiflexus</taxon>
    </lineage>
</organism>
<dbReference type="InterPro" id="IPR050736">
    <property type="entry name" value="Sensor_HK_Regulatory"/>
</dbReference>
<dbReference type="InterPro" id="IPR003661">
    <property type="entry name" value="HisK_dim/P_dom"/>
</dbReference>
<evidence type="ECO:0000256" key="1">
    <source>
        <dbReference type="ARBA" id="ARBA00000085"/>
    </source>
</evidence>
<dbReference type="AlphaFoldDB" id="A7NI58"/>
<accession>A7NI58</accession>
<evidence type="ECO:0000313" key="9">
    <source>
        <dbReference type="EMBL" id="ABU57158.1"/>
    </source>
</evidence>
<proteinExistence type="predicted"/>
<dbReference type="GO" id="GO:0000155">
    <property type="term" value="F:phosphorelay sensor kinase activity"/>
    <property type="evidence" value="ECO:0007669"/>
    <property type="project" value="InterPro"/>
</dbReference>
<keyword evidence="6" id="KW-0902">Two-component regulatory system</keyword>
<dbReference type="KEGG" id="rca:Rcas_1057"/>
<dbReference type="Gene3D" id="3.30.450.40">
    <property type="match status" value="1"/>
</dbReference>
<dbReference type="Gene3D" id="3.30.565.10">
    <property type="entry name" value="Histidine kinase-like ATPase, C-terminal domain"/>
    <property type="match status" value="1"/>
</dbReference>
<dbReference type="EMBL" id="CP000804">
    <property type="protein sequence ID" value="ABU57158.1"/>
    <property type="molecule type" value="Genomic_DNA"/>
</dbReference>
<dbReference type="HOGENOM" id="CLU_396316_0_0_0"/>
<dbReference type="InterPro" id="IPR004358">
    <property type="entry name" value="Sig_transdc_His_kin-like_C"/>
</dbReference>
<dbReference type="Pfam" id="PF00512">
    <property type="entry name" value="HisKA"/>
    <property type="match status" value="1"/>
</dbReference>
<dbReference type="Pfam" id="PF13188">
    <property type="entry name" value="PAS_8"/>
    <property type="match status" value="1"/>
</dbReference>
<feature type="domain" description="Histidine kinase" evidence="8">
    <location>
        <begin position="488"/>
        <end position="713"/>
    </location>
</feature>
<dbReference type="InterPro" id="IPR003594">
    <property type="entry name" value="HATPase_dom"/>
</dbReference>
<dbReference type="eggNOG" id="COG2203">
    <property type="taxonomic scope" value="Bacteria"/>
</dbReference>
<evidence type="ECO:0000256" key="7">
    <source>
        <dbReference type="ARBA" id="ARBA00023136"/>
    </source>
</evidence>
<dbReference type="Proteomes" id="UP000000263">
    <property type="component" value="Chromosome"/>
</dbReference>
<dbReference type="Pfam" id="PF02518">
    <property type="entry name" value="HATPase_c"/>
    <property type="match status" value="1"/>
</dbReference>
<keyword evidence="10" id="KW-1185">Reference proteome</keyword>
<sequence>MSSQKSRTAIDNAHRGATIHVKGIRFKTMYALSRTTPALPLILSAARLLAGEQPLTARLIGLFDLLRQAIAFHDARITWWRHEPVAAATGEQWYAPNGWSIPWSDDILREVIERGATLQSAARHDIVHYGAPIVWDGRLWGVLELRGSEMHVGNEEQALIHALTPLLAATIAAGRGDGDTRALTERQQRVIEMVRAELEAPLALGELLTFLLRWALDATGAEAGAIALVDRERGELVLHAYEGYGGDPLNRDAFGEARRRWSWEVGVAGKVARTGRATLLRDVSRDPDYRAFAPEVRAELAAPIGADPPLAVLLLDSPRSVAFGESEVAFVDALCHLAVNPLRRALHYQQLLETSAHLGQVFASMPNGLVLMDQQGRVLRHNPAWLMIWGLTPDAMRDPFYIPLDLVPLLLPRMRDPLALTELCAEGQRSPTEVQSLLVRLNNPHQEVMLLSAPTRDSFGSLTGRLWIVSDVTREREADRLKSEFLSIVSHELRTPLTSIMGYTELLLARDFTPGEQREFVKTVYNEANHLYQIVEDLLGVTRLEAGNVRLDRWAVSLRQIISDLTAHLSNQISGKHTMLIDIPPYLPPVYADRDKVRQVLVNLITNAVKYSPNGGEIRLTVTEHADLPPDHPKGQFVLVAISDQGIGIAPEDLPRIWERFYRVDNGNTRRIGGTGLGLSIAKALVELHGGRIWAESKLNRGSTFSFTLPVATDLVRR</sequence>
<dbReference type="SMART" id="SM00388">
    <property type="entry name" value="HisKA"/>
    <property type="match status" value="1"/>
</dbReference>
<dbReference type="InterPro" id="IPR036097">
    <property type="entry name" value="HisK_dim/P_sf"/>
</dbReference>
<dbReference type="PROSITE" id="PS50109">
    <property type="entry name" value="HIS_KIN"/>
    <property type="match status" value="1"/>
</dbReference>
<dbReference type="InterPro" id="IPR036890">
    <property type="entry name" value="HATPase_C_sf"/>
</dbReference>
<name>A7NI58_ROSCS</name>
<dbReference type="CDD" id="cd00082">
    <property type="entry name" value="HisKA"/>
    <property type="match status" value="1"/>
</dbReference>
<dbReference type="SUPFAM" id="SSF55781">
    <property type="entry name" value="GAF domain-like"/>
    <property type="match status" value="2"/>
</dbReference>
<dbReference type="InterPro" id="IPR029016">
    <property type="entry name" value="GAF-like_dom_sf"/>
</dbReference>
<evidence type="ECO:0000259" key="8">
    <source>
        <dbReference type="PROSITE" id="PS50109"/>
    </source>
</evidence>
<dbReference type="Gene3D" id="1.10.287.130">
    <property type="match status" value="1"/>
</dbReference>
<evidence type="ECO:0000313" key="10">
    <source>
        <dbReference type="Proteomes" id="UP000000263"/>
    </source>
</evidence>
<dbReference type="SMART" id="SM00387">
    <property type="entry name" value="HATPase_c"/>
    <property type="match status" value="1"/>
</dbReference>
<protein>
    <recommendedName>
        <fullName evidence="2">histidine kinase</fullName>
        <ecNumber evidence="2">2.7.13.3</ecNumber>
    </recommendedName>
</protein>
<reference evidence="9 10" key="1">
    <citation type="submission" date="2007-08" db="EMBL/GenBank/DDBJ databases">
        <title>Complete sequence of Roseiflexus castenholzii DSM 13941.</title>
        <authorList>
            <consortium name="US DOE Joint Genome Institute"/>
            <person name="Copeland A."/>
            <person name="Lucas S."/>
            <person name="Lapidus A."/>
            <person name="Barry K."/>
            <person name="Glavina del Rio T."/>
            <person name="Dalin E."/>
            <person name="Tice H."/>
            <person name="Pitluck S."/>
            <person name="Thompson L.S."/>
            <person name="Brettin T."/>
            <person name="Bruce D."/>
            <person name="Detter J.C."/>
            <person name="Han C."/>
            <person name="Tapia R."/>
            <person name="Schmutz J."/>
            <person name="Larimer F."/>
            <person name="Land M."/>
            <person name="Hauser L."/>
            <person name="Kyrpides N."/>
            <person name="Mikhailova N."/>
            <person name="Bryant D.A."/>
            <person name="Hanada S."/>
            <person name="Tsukatani Y."/>
            <person name="Richardson P."/>
        </authorList>
    </citation>
    <scope>NUCLEOTIDE SEQUENCE [LARGE SCALE GENOMIC DNA]</scope>
    <source>
        <strain evidence="10">DSM 13941 / HLO8</strain>
    </source>
</reference>
<evidence type="ECO:0000256" key="3">
    <source>
        <dbReference type="ARBA" id="ARBA00022553"/>
    </source>
</evidence>
<dbReference type="InterPro" id="IPR003018">
    <property type="entry name" value="GAF"/>
</dbReference>
<dbReference type="STRING" id="383372.Rcas_1057"/>
<dbReference type="InterPro" id="IPR005467">
    <property type="entry name" value="His_kinase_dom"/>
</dbReference>
<dbReference type="eggNOG" id="COG5002">
    <property type="taxonomic scope" value="Bacteria"/>
</dbReference>
<dbReference type="EC" id="2.7.13.3" evidence="2"/>
<keyword evidence="4 9" id="KW-0808">Transferase</keyword>
<dbReference type="PANTHER" id="PTHR43711">
    <property type="entry name" value="TWO-COMPONENT HISTIDINE KINASE"/>
    <property type="match status" value="1"/>
</dbReference>
<evidence type="ECO:0000256" key="6">
    <source>
        <dbReference type="ARBA" id="ARBA00023012"/>
    </source>
</evidence>